<comment type="caution">
    <text evidence="1">The sequence shown here is derived from an EMBL/GenBank/DDBJ whole genome shotgun (WGS) entry which is preliminary data.</text>
</comment>
<protein>
    <submittedName>
        <fullName evidence="1">Uncharacterized protein</fullName>
    </submittedName>
</protein>
<reference evidence="1 2" key="1">
    <citation type="submission" date="2023-09" db="EMBL/GenBank/DDBJ databases">
        <authorList>
            <person name="Wang M."/>
        </authorList>
    </citation>
    <scope>NUCLEOTIDE SEQUENCE [LARGE SCALE GENOMIC DNA]</scope>
    <source>
        <strain evidence="1">GT-2023</strain>
        <tissue evidence="1">Liver</tissue>
    </source>
</reference>
<sequence length="87" mass="9792">MPVSFCWPTCKHSMVLTDEELMRFQGDSSAGQGASAKSLKVDFFGQTKAEISLPSFRTRSRCRTSAELPKTEKTLTMHLYSFVLLLQ</sequence>
<evidence type="ECO:0000313" key="2">
    <source>
        <dbReference type="Proteomes" id="UP001558613"/>
    </source>
</evidence>
<dbReference type="EMBL" id="JAYMGO010000008">
    <property type="protein sequence ID" value="KAL1270196.1"/>
    <property type="molecule type" value="Genomic_DNA"/>
</dbReference>
<organism evidence="1 2">
    <name type="scientific">Cirrhinus molitorella</name>
    <name type="common">mud carp</name>
    <dbReference type="NCBI Taxonomy" id="172907"/>
    <lineage>
        <taxon>Eukaryota</taxon>
        <taxon>Metazoa</taxon>
        <taxon>Chordata</taxon>
        <taxon>Craniata</taxon>
        <taxon>Vertebrata</taxon>
        <taxon>Euteleostomi</taxon>
        <taxon>Actinopterygii</taxon>
        <taxon>Neopterygii</taxon>
        <taxon>Teleostei</taxon>
        <taxon>Ostariophysi</taxon>
        <taxon>Cypriniformes</taxon>
        <taxon>Cyprinidae</taxon>
        <taxon>Labeoninae</taxon>
        <taxon>Labeonini</taxon>
        <taxon>Cirrhinus</taxon>
    </lineage>
</organism>
<evidence type="ECO:0000313" key="1">
    <source>
        <dbReference type="EMBL" id="KAL1270196.1"/>
    </source>
</evidence>
<dbReference type="Proteomes" id="UP001558613">
    <property type="component" value="Unassembled WGS sequence"/>
</dbReference>
<accession>A0ABR3N061</accession>
<gene>
    <name evidence="1" type="ORF">QQF64_032485</name>
</gene>
<proteinExistence type="predicted"/>
<name>A0ABR3N061_9TELE</name>
<keyword evidence="2" id="KW-1185">Reference proteome</keyword>